<keyword evidence="8" id="KW-0067">ATP-binding</keyword>
<evidence type="ECO:0000256" key="8">
    <source>
        <dbReference type="ARBA" id="ARBA00022840"/>
    </source>
</evidence>
<dbReference type="AlphaFoldDB" id="A0A9W6ETS3"/>
<evidence type="ECO:0000256" key="5">
    <source>
        <dbReference type="ARBA" id="ARBA00022679"/>
    </source>
</evidence>
<dbReference type="GO" id="GO:0005524">
    <property type="term" value="F:ATP binding"/>
    <property type="evidence" value="ECO:0007669"/>
    <property type="project" value="UniProtKB-KW"/>
</dbReference>
<reference evidence="11" key="2">
    <citation type="journal article" date="2023" name="PLoS ONE">
        <title>Philodulcilactobacillus myokoensis gen. nov., sp. nov., a fructophilic, acidophilic, and agar-phobic lactic acid bacterium isolated from fermented vegetable extracts.</title>
        <authorList>
            <person name="Kouya T."/>
            <person name="Ishiyama Y."/>
            <person name="Ohashi S."/>
            <person name="Kumakubo R."/>
            <person name="Yamazaki T."/>
            <person name="Otaki T."/>
        </authorList>
    </citation>
    <scope>NUCLEOTIDE SEQUENCE</scope>
    <source>
        <strain evidence="11">WR16-4</strain>
    </source>
</reference>
<evidence type="ECO:0000256" key="1">
    <source>
        <dbReference type="ARBA" id="ARBA00004828"/>
    </source>
</evidence>
<comment type="caution">
    <text evidence="11">The sequence shown here is derived from an EMBL/GenBank/DDBJ whole genome shotgun (WGS) entry which is preliminary data.</text>
</comment>
<keyword evidence="4" id="KW-0028">Amino-acid biosynthesis</keyword>
<gene>
    <name evidence="11" type="primary">argB</name>
    <name evidence="11" type="ORF">WR164_14020</name>
</gene>
<dbReference type="InterPro" id="IPR036393">
    <property type="entry name" value="AceGlu_kinase-like_sf"/>
</dbReference>
<evidence type="ECO:0000256" key="3">
    <source>
        <dbReference type="ARBA" id="ARBA00022571"/>
    </source>
</evidence>
<evidence type="ECO:0000256" key="7">
    <source>
        <dbReference type="ARBA" id="ARBA00022777"/>
    </source>
</evidence>
<evidence type="ECO:0000313" key="12">
    <source>
        <dbReference type="Proteomes" id="UP001144204"/>
    </source>
</evidence>
<comment type="pathway">
    <text evidence="1">Amino-acid biosynthesis; L-arginine biosynthesis; N(2)-acetyl-L-ornithine from L-glutamate: step 2/4.</text>
</comment>
<evidence type="ECO:0000259" key="10">
    <source>
        <dbReference type="Pfam" id="PF00696"/>
    </source>
</evidence>
<dbReference type="InterPro" id="IPR004662">
    <property type="entry name" value="AcgluKinase_fam"/>
</dbReference>
<name>A0A9W6ETS3_9LACO</name>
<evidence type="ECO:0000256" key="6">
    <source>
        <dbReference type="ARBA" id="ARBA00022741"/>
    </source>
</evidence>
<feature type="domain" description="Aspartate/glutamate/uridylate kinase" evidence="10">
    <location>
        <begin position="1"/>
        <end position="229"/>
    </location>
</feature>
<evidence type="ECO:0000256" key="4">
    <source>
        <dbReference type="ARBA" id="ARBA00022605"/>
    </source>
</evidence>
<keyword evidence="3" id="KW-0055">Arginine biosynthesis</keyword>
<keyword evidence="12" id="KW-1185">Reference proteome</keyword>
<evidence type="ECO:0000313" key="11">
    <source>
        <dbReference type="EMBL" id="GLB47423.1"/>
    </source>
</evidence>
<accession>A0A9W6ETS3</accession>
<evidence type="ECO:0000256" key="2">
    <source>
        <dbReference type="ARBA" id="ARBA00013065"/>
    </source>
</evidence>
<dbReference type="SUPFAM" id="SSF53633">
    <property type="entry name" value="Carbamate kinase-like"/>
    <property type="match status" value="1"/>
</dbReference>
<keyword evidence="6" id="KW-0547">Nucleotide-binding</keyword>
<protein>
    <recommendedName>
        <fullName evidence="2">acetylglutamate kinase</fullName>
        <ecNumber evidence="2">2.7.2.8</ecNumber>
    </recommendedName>
</protein>
<dbReference type="InterPro" id="IPR001048">
    <property type="entry name" value="Asp/Glu/Uridylate_kinase"/>
</dbReference>
<comment type="catalytic activity">
    <reaction evidence="9">
        <text>N-acetyl-L-glutamate + ATP = N-acetyl-L-glutamyl 5-phosphate + ADP</text>
        <dbReference type="Rhea" id="RHEA:14629"/>
        <dbReference type="ChEBI" id="CHEBI:30616"/>
        <dbReference type="ChEBI" id="CHEBI:44337"/>
        <dbReference type="ChEBI" id="CHEBI:57936"/>
        <dbReference type="ChEBI" id="CHEBI:456216"/>
        <dbReference type="EC" id="2.7.2.8"/>
    </reaction>
</comment>
<dbReference type="RefSeq" id="WP_286136965.1">
    <property type="nucleotide sequence ID" value="NZ_BRPL01000004.1"/>
</dbReference>
<reference evidence="11" key="1">
    <citation type="submission" date="2022-07" db="EMBL/GenBank/DDBJ databases">
        <authorList>
            <person name="Kouya T."/>
            <person name="Ishiyama Y."/>
        </authorList>
    </citation>
    <scope>NUCLEOTIDE SEQUENCE</scope>
    <source>
        <strain evidence="11">WR16-4</strain>
    </source>
</reference>
<dbReference type="PIRSF" id="PIRSF000728">
    <property type="entry name" value="NAGK"/>
    <property type="match status" value="1"/>
</dbReference>
<evidence type="ECO:0000256" key="9">
    <source>
        <dbReference type="ARBA" id="ARBA00048141"/>
    </source>
</evidence>
<keyword evidence="7 11" id="KW-0418">Kinase</keyword>
<dbReference type="Proteomes" id="UP001144204">
    <property type="component" value="Unassembled WGS sequence"/>
</dbReference>
<dbReference type="Gene3D" id="3.40.1160.10">
    <property type="entry name" value="Acetylglutamate kinase-like"/>
    <property type="match status" value="1"/>
</dbReference>
<dbReference type="GO" id="GO:0005737">
    <property type="term" value="C:cytoplasm"/>
    <property type="evidence" value="ECO:0007669"/>
    <property type="project" value="InterPro"/>
</dbReference>
<dbReference type="PANTHER" id="PTHR23342">
    <property type="entry name" value="N-ACETYLGLUTAMATE SYNTHASE"/>
    <property type="match status" value="1"/>
</dbReference>
<dbReference type="CDD" id="cd04238">
    <property type="entry name" value="AAK_NAGK-like"/>
    <property type="match status" value="1"/>
</dbReference>
<dbReference type="Pfam" id="PF00696">
    <property type="entry name" value="AA_kinase"/>
    <property type="match status" value="1"/>
</dbReference>
<sequence>MIIIKIGGNMVNQLSEPFYQQLKSLQNNGEQILIVHGGGNLISTCDQFIGQITHKINGIRITNKSTIKISELVLNQIVQPHLNELLSQHDIQSVMLNQNGQSFLHGDYLNQSIYGEVGQVTHVENSIKQAIDHKVGILSPLAMGNHHQMLNVNADTAASDLAALLHADQLVLLTDVCGVKVHQQMINHLNYKYTKQLIQKQEIKNGMVPKVKAAFYALQHGVHNVFITNSLKNIGTKVTL</sequence>
<dbReference type="NCBIfam" id="TIGR00761">
    <property type="entry name" value="argB"/>
    <property type="match status" value="1"/>
</dbReference>
<dbReference type="GO" id="GO:0003991">
    <property type="term" value="F:acetylglutamate kinase activity"/>
    <property type="evidence" value="ECO:0007669"/>
    <property type="project" value="UniProtKB-EC"/>
</dbReference>
<organism evidence="11 12">
    <name type="scientific">Philodulcilactobacillus myokoensis</name>
    <dbReference type="NCBI Taxonomy" id="2929573"/>
    <lineage>
        <taxon>Bacteria</taxon>
        <taxon>Bacillati</taxon>
        <taxon>Bacillota</taxon>
        <taxon>Bacilli</taxon>
        <taxon>Lactobacillales</taxon>
        <taxon>Lactobacillaceae</taxon>
        <taxon>Philodulcilactobacillus</taxon>
    </lineage>
</organism>
<dbReference type="EMBL" id="BRPL01000004">
    <property type="protein sequence ID" value="GLB47423.1"/>
    <property type="molecule type" value="Genomic_DNA"/>
</dbReference>
<dbReference type="GO" id="GO:0006526">
    <property type="term" value="P:L-arginine biosynthetic process"/>
    <property type="evidence" value="ECO:0007669"/>
    <property type="project" value="UniProtKB-KW"/>
</dbReference>
<proteinExistence type="predicted"/>
<dbReference type="EC" id="2.7.2.8" evidence="2"/>
<dbReference type="PANTHER" id="PTHR23342:SF0">
    <property type="entry name" value="N-ACETYLGLUTAMATE SYNTHASE, MITOCHONDRIAL"/>
    <property type="match status" value="1"/>
</dbReference>
<keyword evidence="5" id="KW-0808">Transferase</keyword>